<dbReference type="GeneID" id="54569697"/>
<protein>
    <recommendedName>
        <fullName evidence="6">FAD-binding domain-containing protein</fullName>
    </recommendedName>
</protein>
<dbReference type="Proteomes" id="UP000799537">
    <property type="component" value="Unassembled WGS sequence"/>
</dbReference>
<keyword evidence="8" id="KW-1185">Reference proteome</keyword>
<gene>
    <name evidence="7" type="ORF">M409DRAFT_65246</name>
</gene>
<dbReference type="OrthoDB" id="16820at2759"/>
<dbReference type="Gene3D" id="3.50.50.60">
    <property type="entry name" value="FAD/NAD(P)-binding domain"/>
    <property type="match status" value="1"/>
</dbReference>
<evidence type="ECO:0000259" key="6">
    <source>
        <dbReference type="Pfam" id="PF01494"/>
    </source>
</evidence>
<dbReference type="PANTHER" id="PTHR13789:SF306">
    <property type="entry name" value="HYDROXYLASE, PUTATIVE-RELATED"/>
    <property type="match status" value="1"/>
</dbReference>
<dbReference type="AlphaFoldDB" id="A0A6A6CRT6"/>
<dbReference type="Pfam" id="PF01494">
    <property type="entry name" value="FAD_binding_3"/>
    <property type="match status" value="1"/>
</dbReference>
<dbReference type="GO" id="GO:0071949">
    <property type="term" value="F:FAD binding"/>
    <property type="evidence" value="ECO:0007669"/>
    <property type="project" value="InterPro"/>
</dbReference>
<dbReference type="InterPro" id="IPR050493">
    <property type="entry name" value="FAD-dep_Monooxygenase_BioMet"/>
</dbReference>
<name>A0A6A6CRT6_ZASCE</name>
<evidence type="ECO:0000313" key="7">
    <source>
        <dbReference type="EMBL" id="KAF2168888.1"/>
    </source>
</evidence>
<keyword evidence="5" id="KW-0503">Monooxygenase</keyword>
<dbReference type="InterPro" id="IPR002938">
    <property type="entry name" value="FAD-bd"/>
</dbReference>
<evidence type="ECO:0000256" key="1">
    <source>
        <dbReference type="ARBA" id="ARBA00007992"/>
    </source>
</evidence>
<evidence type="ECO:0000256" key="4">
    <source>
        <dbReference type="ARBA" id="ARBA00023002"/>
    </source>
</evidence>
<accession>A0A6A6CRT6</accession>
<organism evidence="7 8">
    <name type="scientific">Zasmidium cellare ATCC 36951</name>
    <dbReference type="NCBI Taxonomy" id="1080233"/>
    <lineage>
        <taxon>Eukaryota</taxon>
        <taxon>Fungi</taxon>
        <taxon>Dikarya</taxon>
        <taxon>Ascomycota</taxon>
        <taxon>Pezizomycotina</taxon>
        <taxon>Dothideomycetes</taxon>
        <taxon>Dothideomycetidae</taxon>
        <taxon>Mycosphaerellales</taxon>
        <taxon>Mycosphaerellaceae</taxon>
        <taxon>Zasmidium</taxon>
    </lineage>
</organism>
<evidence type="ECO:0000256" key="3">
    <source>
        <dbReference type="ARBA" id="ARBA00022827"/>
    </source>
</evidence>
<dbReference type="FunFam" id="3.50.50.60:FF:000115">
    <property type="entry name" value="Salicylate hydroxylase, putative"/>
    <property type="match status" value="1"/>
</dbReference>
<dbReference type="PANTHER" id="PTHR13789">
    <property type="entry name" value="MONOOXYGENASE"/>
    <property type="match status" value="1"/>
</dbReference>
<evidence type="ECO:0000256" key="5">
    <source>
        <dbReference type="ARBA" id="ARBA00023033"/>
    </source>
</evidence>
<proteinExistence type="inferred from homology"/>
<dbReference type="PRINTS" id="PR00420">
    <property type="entry name" value="RNGMNOXGNASE"/>
</dbReference>
<evidence type="ECO:0000313" key="8">
    <source>
        <dbReference type="Proteomes" id="UP000799537"/>
    </source>
</evidence>
<dbReference type="GO" id="GO:0004497">
    <property type="term" value="F:monooxygenase activity"/>
    <property type="evidence" value="ECO:0007669"/>
    <property type="project" value="UniProtKB-KW"/>
</dbReference>
<keyword evidence="2" id="KW-0285">Flavoprotein</keyword>
<keyword evidence="4" id="KW-0560">Oxidoreductase</keyword>
<sequence>MPAGVVNQRAQAVSHHLSPHFDVGYPSQSFLFLKTLKEDSKATQQHVAQAKLPLRIVVVGAGLGGLATAIALARRGHSVEVLEQASQLGEVGAGIQVPPNSCLLLQRWGVLEHLGPHAVCPESIKFRKWSNGETVGYTELRDMEHDFGAAYLVCHRADLHRSLLATAVNLGVEIRLDSKVTNYDAMDASVQLSNGSRIAGDLIIGADGIHSHARAAVLPEMGPEPKRTEFAAYRATIEVRKMKADPALRWLLDKPSLHIWIGDGSHVMAYTISRGEAFNMVLCHADQSDPATWTQDTAVTDMKNHFASWDPQLVKLTSMIDSCLKWPLKTGARLRTWIHPLSKMLILGDAAHAMLPYMSQGAAMAVEDGAALAVALNDAADRSEIPAAMQSFEAERMERSTAMQEASRANGIIWHYEDGPEQIARDQGMRAEVEGRPFSWSSNQWSDPVTSWWTYGYDAEERMARAMRVGKVSKIDVTA</sequence>
<dbReference type="RefSeq" id="XP_033669777.1">
    <property type="nucleotide sequence ID" value="XM_033816425.1"/>
</dbReference>
<feature type="domain" description="FAD-binding" evidence="6">
    <location>
        <begin position="56"/>
        <end position="405"/>
    </location>
</feature>
<evidence type="ECO:0000256" key="2">
    <source>
        <dbReference type="ARBA" id="ARBA00022630"/>
    </source>
</evidence>
<dbReference type="InterPro" id="IPR036188">
    <property type="entry name" value="FAD/NAD-bd_sf"/>
</dbReference>
<dbReference type="SUPFAM" id="SSF54373">
    <property type="entry name" value="FAD-linked reductases, C-terminal domain"/>
    <property type="match status" value="1"/>
</dbReference>
<dbReference type="SUPFAM" id="SSF51905">
    <property type="entry name" value="FAD/NAD(P)-binding domain"/>
    <property type="match status" value="1"/>
</dbReference>
<reference evidence="7" key="1">
    <citation type="journal article" date="2020" name="Stud. Mycol.">
        <title>101 Dothideomycetes genomes: a test case for predicting lifestyles and emergence of pathogens.</title>
        <authorList>
            <person name="Haridas S."/>
            <person name="Albert R."/>
            <person name="Binder M."/>
            <person name="Bloem J."/>
            <person name="Labutti K."/>
            <person name="Salamov A."/>
            <person name="Andreopoulos B."/>
            <person name="Baker S."/>
            <person name="Barry K."/>
            <person name="Bills G."/>
            <person name="Bluhm B."/>
            <person name="Cannon C."/>
            <person name="Castanera R."/>
            <person name="Culley D."/>
            <person name="Daum C."/>
            <person name="Ezra D."/>
            <person name="Gonzalez J."/>
            <person name="Henrissat B."/>
            <person name="Kuo A."/>
            <person name="Liang C."/>
            <person name="Lipzen A."/>
            <person name="Lutzoni F."/>
            <person name="Magnuson J."/>
            <person name="Mondo S."/>
            <person name="Nolan M."/>
            <person name="Ohm R."/>
            <person name="Pangilinan J."/>
            <person name="Park H.-J."/>
            <person name="Ramirez L."/>
            <person name="Alfaro M."/>
            <person name="Sun H."/>
            <person name="Tritt A."/>
            <person name="Yoshinaga Y."/>
            <person name="Zwiers L.-H."/>
            <person name="Turgeon B."/>
            <person name="Goodwin S."/>
            <person name="Spatafora J."/>
            <person name="Crous P."/>
            <person name="Grigoriev I."/>
        </authorList>
    </citation>
    <scope>NUCLEOTIDE SEQUENCE</scope>
    <source>
        <strain evidence="7">ATCC 36951</strain>
    </source>
</reference>
<keyword evidence="3" id="KW-0274">FAD</keyword>
<dbReference type="EMBL" id="ML993589">
    <property type="protein sequence ID" value="KAF2168888.1"/>
    <property type="molecule type" value="Genomic_DNA"/>
</dbReference>
<comment type="similarity">
    <text evidence="1">Belongs to the paxM FAD-dependent monooxygenase family.</text>
</comment>